<dbReference type="EMBL" id="JAIZAY010000008">
    <property type="protein sequence ID" value="KAJ8037647.1"/>
    <property type="molecule type" value="Genomic_DNA"/>
</dbReference>
<proteinExistence type="predicted"/>
<dbReference type="PROSITE" id="PS50088">
    <property type="entry name" value="ANK_REPEAT"/>
    <property type="match status" value="5"/>
</dbReference>
<dbReference type="AlphaFoldDB" id="A0A9Q1H6R3"/>
<dbReference type="GO" id="GO:0034220">
    <property type="term" value="P:monoatomic ion transmembrane transport"/>
    <property type="evidence" value="ECO:0007669"/>
    <property type="project" value="UniProtKB-KW"/>
</dbReference>
<accession>A0A9Q1H6R3</accession>
<protein>
    <submittedName>
        <fullName evidence="8">Transient receptor potential cation channel subfamily A member 1</fullName>
    </submittedName>
</protein>
<keyword evidence="6" id="KW-0407">Ion channel</keyword>
<dbReference type="SMART" id="SM00248">
    <property type="entry name" value="ANK"/>
    <property type="match status" value="5"/>
</dbReference>
<feature type="repeat" description="ANK" evidence="7">
    <location>
        <begin position="131"/>
        <end position="163"/>
    </location>
</feature>
<dbReference type="Proteomes" id="UP001152320">
    <property type="component" value="Chromosome 8"/>
</dbReference>
<dbReference type="OrthoDB" id="1661883at2759"/>
<feature type="repeat" description="ANK" evidence="7">
    <location>
        <begin position="64"/>
        <end position="96"/>
    </location>
</feature>
<feature type="repeat" description="ANK" evidence="7">
    <location>
        <begin position="97"/>
        <end position="130"/>
    </location>
</feature>
<evidence type="ECO:0000256" key="6">
    <source>
        <dbReference type="ARBA" id="ARBA00023303"/>
    </source>
</evidence>
<name>A0A9Q1H6R3_HOLLE</name>
<feature type="repeat" description="ANK" evidence="7">
    <location>
        <begin position="164"/>
        <end position="196"/>
    </location>
</feature>
<dbReference type="Pfam" id="PF12796">
    <property type="entry name" value="Ank_2"/>
    <property type="match status" value="2"/>
</dbReference>
<comment type="caution">
    <text evidence="8">The sequence shown here is derived from an EMBL/GenBank/DDBJ whole genome shotgun (WGS) entry which is preliminary data.</text>
</comment>
<keyword evidence="3" id="KW-0677">Repeat</keyword>
<dbReference type="InterPro" id="IPR052076">
    <property type="entry name" value="TRP_cation_channel"/>
</dbReference>
<keyword evidence="5" id="KW-0406">Ion transport</keyword>
<dbReference type="GO" id="GO:1902495">
    <property type="term" value="C:transmembrane transporter complex"/>
    <property type="evidence" value="ECO:0007669"/>
    <property type="project" value="TreeGrafter"/>
</dbReference>
<evidence type="ECO:0000256" key="2">
    <source>
        <dbReference type="ARBA" id="ARBA00022606"/>
    </source>
</evidence>
<evidence type="ECO:0000256" key="7">
    <source>
        <dbReference type="PROSITE-ProRule" id="PRU00023"/>
    </source>
</evidence>
<gene>
    <name evidence="8" type="ORF">HOLleu_18525</name>
</gene>
<dbReference type="PRINTS" id="PR01415">
    <property type="entry name" value="ANKYRIN"/>
</dbReference>
<keyword evidence="1" id="KW-0813">Transport</keyword>
<organism evidence="8 9">
    <name type="scientific">Holothuria leucospilota</name>
    <name type="common">Black long sea cucumber</name>
    <name type="synonym">Mertensiothuria leucospilota</name>
    <dbReference type="NCBI Taxonomy" id="206669"/>
    <lineage>
        <taxon>Eukaryota</taxon>
        <taxon>Metazoa</taxon>
        <taxon>Echinodermata</taxon>
        <taxon>Eleutherozoa</taxon>
        <taxon>Echinozoa</taxon>
        <taxon>Holothuroidea</taxon>
        <taxon>Aspidochirotacea</taxon>
        <taxon>Aspidochirotida</taxon>
        <taxon>Holothuriidae</taxon>
        <taxon>Holothuria</taxon>
    </lineage>
</organism>
<keyword evidence="9" id="KW-1185">Reference proteome</keyword>
<evidence type="ECO:0000256" key="1">
    <source>
        <dbReference type="ARBA" id="ARBA00022448"/>
    </source>
</evidence>
<dbReference type="InterPro" id="IPR036770">
    <property type="entry name" value="Ankyrin_rpt-contain_sf"/>
</dbReference>
<keyword evidence="4 7" id="KW-0040">ANK repeat</keyword>
<keyword evidence="8" id="KW-0675">Receptor</keyword>
<evidence type="ECO:0000313" key="8">
    <source>
        <dbReference type="EMBL" id="KAJ8037647.1"/>
    </source>
</evidence>
<sequence>MCAAWKGNCEAGNLLINEGAAVDTTDSDSKTCLHMAVEMDHVNFVKMLLQKDCDDSFINATSKHEWTALHFAAENGNTEILQCLLDAGANITARDYQERTPLHVAASFGRLPFVEAVLLEKPDLINESDKCGMNPLLLASKHDHHHVVRYLIKMGADISSRNSSEMTALSLAAMKGNVHVITVLLQFTVNVNAQDKDWEDSADLLLNANANICILNRRRQSVLDLAAIYKRDLIASSILKSKNWEKAMSLRDSEGNTPLKMLIETLPKCAEIVLDKCILHSHSDHTRPDYAVTYDFRYIDPGPDDISTLEQKKRYFATQVGI</sequence>
<dbReference type="SUPFAM" id="SSF48403">
    <property type="entry name" value="Ankyrin repeat"/>
    <property type="match status" value="1"/>
</dbReference>
<dbReference type="GO" id="GO:0022857">
    <property type="term" value="F:transmembrane transporter activity"/>
    <property type="evidence" value="ECO:0007669"/>
    <property type="project" value="TreeGrafter"/>
</dbReference>
<feature type="repeat" description="ANK" evidence="7">
    <location>
        <begin position="28"/>
        <end position="60"/>
    </location>
</feature>
<dbReference type="PROSITE" id="PS50297">
    <property type="entry name" value="ANK_REP_REGION"/>
    <property type="match status" value="4"/>
</dbReference>
<evidence type="ECO:0000256" key="3">
    <source>
        <dbReference type="ARBA" id="ARBA00022737"/>
    </source>
</evidence>
<keyword evidence="2" id="KW-0716">Sensory transduction</keyword>
<evidence type="ECO:0000256" key="4">
    <source>
        <dbReference type="ARBA" id="ARBA00023043"/>
    </source>
</evidence>
<reference evidence="8" key="1">
    <citation type="submission" date="2021-10" db="EMBL/GenBank/DDBJ databases">
        <title>Tropical sea cucumber genome reveals ecological adaptation and Cuvierian tubules defense mechanism.</title>
        <authorList>
            <person name="Chen T."/>
        </authorList>
    </citation>
    <scope>NUCLEOTIDE SEQUENCE</scope>
    <source>
        <strain evidence="8">Nanhai2018</strain>
        <tissue evidence="8">Muscle</tissue>
    </source>
</reference>
<dbReference type="PANTHER" id="PTHR47143">
    <property type="entry name" value="TRANSIENT RECEPTOR POTENTIAL CATION CHANNEL PROTEIN PAINLESS"/>
    <property type="match status" value="1"/>
</dbReference>
<dbReference type="InterPro" id="IPR002110">
    <property type="entry name" value="Ankyrin_rpt"/>
</dbReference>
<evidence type="ECO:0000256" key="5">
    <source>
        <dbReference type="ARBA" id="ARBA00023065"/>
    </source>
</evidence>
<dbReference type="Gene3D" id="1.25.40.20">
    <property type="entry name" value="Ankyrin repeat-containing domain"/>
    <property type="match status" value="3"/>
</dbReference>
<evidence type="ECO:0000313" key="9">
    <source>
        <dbReference type="Proteomes" id="UP001152320"/>
    </source>
</evidence>
<dbReference type="PANTHER" id="PTHR47143:SF3">
    <property type="entry name" value="PWWP DOMAIN-CONTAINING PROTEIN"/>
    <property type="match status" value="1"/>
</dbReference>